<organism evidence="1 2">
    <name type="scientific">Anisodus tanguticus</name>
    <dbReference type="NCBI Taxonomy" id="243964"/>
    <lineage>
        <taxon>Eukaryota</taxon>
        <taxon>Viridiplantae</taxon>
        <taxon>Streptophyta</taxon>
        <taxon>Embryophyta</taxon>
        <taxon>Tracheophyta</taxon>
        <taxon>Spermatophyta</taxon>
        <taxon>Magnoliopsida</taxon>
        <taxon>eudicotyledons</taxon>
        <taxon>Gunneridae</taxon>
        <taxon>Pentapetalae</taxon>
        <taxon>asterids</taxon>
        <taxon>lamiids</taxon>
        <taxon>Solanales</taxon>
        <taxon>Solanaceae</taxon>
        <taxon>Solanoideae</taxon>
        <taxon>Hyoscyameae</taxon>
        <taxon>Anisodus</taxon>
    </lineage>
</organism>
<proteinExistence type="predicted"/>
<sequence>MGLDALYAVALISFTGAVHHVEFRKEILTTNDLSHPDLFNNALGIEAAGETGCLTSCGHTKTLAKDYWSSEVSMRRVDHELELASGWNFFPRLTSLRCSADPFQHEHIPHD</sequence>
<dbReference type="EMBL" id="JAVYJV010000002">
    <property type="protein sequence ID" value="KAK4376997.1"/>
    <property type="molecule type" value="Genomic_DNA"/>
</dbReference>
<evidence type="ECO:0000313" key="1">
    <source>
        <dbReference type="EMBL" id="KAK4376997.1"/>
    </source>
</evidence>
<comment type="caution">
    <text evidence="1">The sequence shown here is derived from an EMBL/GenBank/DDBJ whole genome shotgun (WGS) entry which is preliminary data.</text>
</comment>
<name>A0AAE1SXM0_9SOLA</name>
<keyword evidence="2" id="KW-1185">Reference proteome</keyword>
<protein>
    <submittedName>
        <fullName evidence="1">Uncharacterized protein</fullName>
    </submittedName>
</protein>
<evidence type="ECO:0000313" key="2">
    <source>
        <dbReference type="Proteomes" id="UP001291623"/>
    </source>
</evidence>
<accession>A0AAE1SXM0</accession>
<reference evidence="1" key="1">
    <citation type="submission" date="2023-12" db="EMBL/GenBank/DDBJ databases">
        <title>Genome assembly of Anisodus tanguticus.</title>
        <authorList>
            <person name="Wang Y.-J."/>
        </authorList>
    </citation>
    <scope>NUCLEOTIDE SEQUENCE</scope>
    <source>
        <strain evidence="1">KB-2021</strain>
        <tissue evidence="1">Leaf</tissue>
    </source>
</reference>
<dbReference type="AlphaFoldDB" id="A0AAE1SXM0"/>
<gene>
    <name evidence="1" type="ORF">RND71_003293</name>
</gene>
<dbReference type="Proteomes" id="UP001291623">
    <property type="component" value="Unassembled WGS sequence"/>
</dbReference>